<dbReference type="PANTHER" id="PTHR35807">
    <property type="entry name" value="TRANSCRIPTIONAL REGULATOR REDD-RELATED"/>
    <property type="match status" value="1"/>
</dbReference>
<feature type="domain" description="OmpR/PhoB-type" evidence="6">
    <location>
        <begin position="1"/>
        <end position="99"/>
    </location>
</feature>
<dbReference type="InterPro" id="IPR016032">
    <property type="entry name" value="Sig_transdc_resp-reg_C-effctor"/>
</dbReference>
<dbReference type="EMBL" id="JAVDYC010000001">
    <property type="protein sequence ID" value="MDR7320712.1"/>
    <property type="molecule type" value="Genomic_DNA"/>
</dbReference>
<name>A0AAE4CQP0_9ACTN</name>
<dbReference type="GO" id="GO:0006355">
    <property type="term" value="P:regulation of DNA-templated transcription"/>
    <property type="evidence" value="ECO:0007669"/>
    <property type="project" value="InterPro"/>
</dbReference>
<dbReference type="PANTHER" id="PTHR35807:SF1">
    <property type="entry name" value="TRANSCRIPTIONAL REGULATOR REDD"/>
    <property type="match status" value="1"/>
</dbReference>
<dbReference type="SUPFAM" id="SSF48452">
    <property type="entry name" value="TPR-like"/>
    <property type="match status" value="2"/>
</dbReference>
<organism evidence="7 8">
    <name type="scientific">Catenuloplanes niger</name>
    <dbReference type="NCBI Taxonomy" id="587534"/>
    <lineage>
        <taxon>Bacteria</taxon>
        <taxon>Bacillati</taxon>
        <taxon>Actinomycetota</taxon>
        <taxon>Actinomycetes</taxon>
        <taxon>Micromonosporales</taxon>
        <taxon>Micromonosporaceae</taxon>
        <taxon>Catenuloplanes</taxon>
    </lineage>
</organism>
<dbReference type="SMART" id="SM01043">
    <property type="entry name" value="BTAD"/>
    <property type="match status" value="1"/>
</dbReference>
<evidence type="ECO:0000256" key="5">
    <source>
        <dbReference type="PROSITE-ProRule" id="PRU01091"/>
    </source>
</evidence>
<comment type="similarity">
    <text evidence="1">Belongs to the AfsR/DnrI/RedD regulatory family.</text>
</comment>
<evidence type="ECO:0000256" key="3">
    <source>
        <dbReference type="ARBA" id="ARBA00023125"/>
    </source>
</evidence>
<gene>
    <name evidence="7" type="ORF">J2S44_000962</name>
</gene>
<dbReference type="RefSeq" id="WP_310409333.1">
    <property type="nucleotide sequence ID" value="NZ_JAVDYC010000001.1"/>
</dbReference>
<keyword evidence="8" id="KW-1185">Reference proteome</keyword>
<keyword evidence="3 5" id="KW-0238">DNA-binding</keyword>
<comment type="caution">
    <text evidence="7">The sequence shown here is derived from an EMBL/GenBank/DDBJ whole genome shotgun (WGS) entry which is preliminary data.</text>
</comment>
<evidence type="ECO:0000313" key="7">
    <source>
        <dbReference type="EMBL" id="MDR7320712.1"/>
    </source>
</evidence>
<dbReference type="SMART" id="SM00862">
    <property type="entry name" value="Trans_reg_C"/>
    <property type="match status" value="1"/>
</dbReference>
<dbReference type="Pfam" id="PF03704">
    <property type="entry name" value="BTAD"/>
    <property type="match status" value="1"/>
</dbReference>
<dbReference type="GO" id="GO:0000160">
    <property type="term" value="P:phosphorelay signal transduction system"/>
    <property type="evidence" value="ECO:0007669"/>
    <property type="project" value="InterPro"/>
</dbReference>
<dbReference type="InterPro" id="IPR036388">
    <property type="entry name" value="WH-like_DNA-bd_sf"/>
</dbReference>
<evidence type="ECO:0000256" key="1">
    <source>
        <dbReference type="ARBA" id="ARBA00005820"/>
    </source>
</evidence>
<dbReference type="PRINTS" id="PR00364">
    <property type="entry name" value="DISEASERSIST"/>
</dbReference>
<evidence type="ECO:0000256" key="4">
    <source>
        <dbReference type="ARBA" id="ARBA00023163"/>
    </source>
</evidence>
<dbReference type="GO" id="GO:0003677">
    <property type="term" value="F:DNA binding"/>
    <property type="evidence" value="ECO:0007669"/>
    <property type="project" value="UniProtKB-UniRule"/>
</dbReference>
<dbReference type="InterPro" id="IPR011990">
    <property type="entry name" value="TPR-like_helical_dom_sf"/>
</dbReference>
<feature type="DNA-binding region" description="OmpR/PhoB-type" evidence="5">
    <location>
        <begin position="1"/>
        <end position="99"/>
    </location>
</feature>
<dbReference type="SUPFAM" id="SSF46894">
    <property type="entry name" value="C-terminal effector domain of the bipartite response regulators"/>
    <property type="match status" value="1"/>
</dbReference>
<evidence type="ECO:0000259" key="6">
    <source>
        <dbReference type="PROSITE" id="PS51755"/>
    </source>
</evidence>
<evidence type="ECO:0000313" key="8">
    <source>
        <dbReference type="Proteomes" id="UP001183629"/>
    </source>
</evidence>
<dbReference type="AlphaFoldDB" id="A0AAE4CQP0"/>
<dbReference type="Proteomes" id="UP001183629">
    <property type="component" value="Unassembled WGS sequence"/>
</dbReference>
<sequence length="923" mass="97887">METRFTVLGEVRAHRDDTEVDTGTGRTRLVIALLLARANEIVTRDSLLALLWDGDPPDSAVNVVHQQIGLIRRIIDPGLPPRAAGDRLIGTPGGYRMRADAGTADVLEFRELVARARDAAADGRPGDAVPGLVTALSLWSGPFGGEPGRHPEFTAVDRERAAAACDLADAALRSGVTDGVLPLVRAVADGDPLDESLAARVVRLLDAAGRTAEARAHLALTVGRLRDELGVDPGPELAAAAPEPVRAVRRPAELPPDLRWFTGREVELAALTGAADRGAGVIAVDGLPGAGKSTLAVHWAHSVADRFPDGQLFAQLRGFDPAGPERPDDVLLHFLQALGVAEPDVPAGTDARGALLRTLTAGRRLLVVLDDARDVAQVRPLLPAGDGCLTLVTARARLTGLAVSGAELLALGLPSAADARTELRDRLGGGTDAELDTIVAYCGRLPLALSVVAARAAGRTGGLGEVIRELHDTYGTLDAFDGDDPLSDVRTALSWSYRQLGPDAARLFRLLPAFPGPDVTLPVLASLAGSPRRDTARLARELTRTGLLTERAAGRFAPHDLIRVYAAELAAAHDPETERDDAFERVLVHYGATLRTASARNLAIRFAPEYAPPRPDVTPEEFADAPAAAAWFAAELPGLQAALRHAYARGANPWQVAAHAMPFFQWTGRMREWEATARESLAASVAAGDDLAAGHLHRLLASALHQSGDEHGAALHLSAALDLFVRLGLPKEQAGVHLNLGHVHGELTADWDGVASARHYGQAAELYARAGNRVPQAMSTAGVAGSLIRQGRIDEGIAAFARVETILGEPPRGYQNAFVFYQLGRGFAGHPDRVRDSIDCLLLAVRFDEETGNELSFYIGIIQLAEAYLAAGRTMEARGALERATAASRAMENDGAIRNYRDRLTALADALGARTGTGDDTRR</sequence>
<keyword evidence="2" id="KW-0805">Transcription regulation</keyword>
<dbReference type="InterPro" id="IPR027417">
    <property type="entry name" value="P-loop_NTPase"/>
</dbReference>
<dbReference type="Gene3D" id="1.10.10.10">
    <property type="entry name" value="Winged helix-like DNA-binding domain superfamily/Winged helix DNA-binding domain"/>
    <property type="match status" value="1"/>
</dbReference>
<proteinExistence type="inferred from homology"/>
<reference evidence="7 8" key="1">
    <citation type="submission" date="2023-07" db="EMBL/GenBank/DDBJ databases">
        <title>Sequencing the genomes of 1000 actinobacteria strains.</title>
        <authorList>
            <person name="Klenk H.-P."/>
        </authorList>
    </citation>
    <scope>NUCLEOTIDE SEQUENCE [LARGE SCALE GENOMIC DNA]</scope>
    <source>
        <strain evidence="7 8">DSM 44711</strain>
    </source>
</reference>
<dbReference type="InterPro" id="IPR005158">
    <property type="entry name" value="BTAD"/>
</dbReference>
<dbReference type="InterPro" id="IPR001867">
    <property type="entry name" value="OmpR/PhoB-type_DNA-bd"/>
</dbReference>
<dbReference type="InterPro" id="IPR051677">
    <property type="entry name" value="AfsR-DnrI-RedD_regulator"/>
</dbReference>
<keyword evidence="4" id="KW-0804">Transcription</keyword>
<protein>
    <submittedName>
        <fullName evidence="7">DNA-binding SARP family transcriptional activator/tetratricopeptide (TPR) repeat protein</fullName>
    </submittedName>
</protein>
<evidence type="ECO:0000256" key="2">
    <source>
        <dbReference type="ARBA" id="ARBA00023015"/>
    </source>
</evidence>
<dbReference type="Gene3D" id="1.25.40.10">
    <property type="entry name" value="Tetratricopeptide repeat domain"/>
    <property type="match status" value="2"/>
</dbReference>
<accession>A0AAE4CQP0</accession>
<dbReference type="SUPFAM" id="SSF52540">
    <property type="entry name" value="P-loop containing nucleoside triphosphate hydrolases"/>
    <property type="match status" value="1"/>
</dbReference>
<dbReference type="PROSITE" id="PS51755">
    <property type="entry name" value="OMPR_PHOB"/>
    <property type="match status" value="1"/>
</dbReference>